<proteinExistence type="predicted"/>
<comment type="caution">
    <text evidence="2">The sequence shown here is derived from an EMBL/GenBank/DDBJ whole genome shotgun (WGS) entry which is preliminary data.</text>
</comment>
<name>A0A2A2GE42_9BACT</name>
<organism evidence="2 3">
    <name type="scientific">Fodinibius salipaludis</name>
    <dbReference type="NCBI Taxonomy" id="2032627"/>
    <lineage>
        <taxon>Bacteria</taxon>
        <taxon>Pseudomonadati</taxon>
        <taxon>Balneolota</taxon>
        <taxon>Balneolia</taxon>
        <taxon>Balneolales</taxon>
        <taxon>Balneolaceae</taxon>
        <taxon>Fodinibius</taxon>
    </lineage>
</organism>
<keyword evidence="1" id="KW-0812">Transmembrane</keyword>
<protein>
    <submittedName>
        <fullName evidence="2">Uncharacterized protein</fullName>
    </submittedName>
</protein>
<gene>
    <name evidence="2" type="ORF">CK503_01650</name>
</gene>
<evidence type="ECO:0000256" key="1">
    <source>
        <dbReference type="SAM" id="Phobius"/>
    </source>
</evidence>
<keyword evidence="1" id="KW-1133">Transmembrane helix</keyword>
<dbReference type="EMBL" id="NSKE01000001">
    <property type="protein sequence ID" value="PAU95791.1"/>
    <property type="molecule type" value="Genomic_DNA"/>
</dbReference>
<sequence length="106" mass="12373">MSEDPLHIDKRTHERVPSLGERIIHALLSAFLGFLLLNIIIFWMFPGAGIGALYMFAGYHKVGTIASEMTTVLIYTVLALCFVFGWFRGKSFIHRLKDYIKYWRFW</sequence>
<keyword evidence="3" id="KW-1185">Reference proteome</keyword>
<feature type="transmembrane region" description="Helical" evidence="1">
    <location>
        <begin position="65"/>
        <end position="87"/>
    </location>
</feature>
<evidence type="ECO:0000313" key="3">
    <source>
        <dbReference type="Proteomes" id="UP000218831"/>
    </source>
</evidence>
<evidence type="ECO:0000313" key="2">
    <source>
        <dbReference type="EMBL" id="PAU95791.1"/>
    </source>
</evidence>
<reference evidence="2 3" key="1">
    <citation type="submission" date="2017-08" db="EMBL/GenBank/DDBJ databases">
        <title>Aliifodinibius alkalisoli sp. nov., isolated from saline alkaline soil.</title>
        <authorList>
            <person name="Liu D."/>
            <person name="Zhang G."/>
        </authorList>
    </citation>
    <scope>NUCLEOTIDE SEQUENCE [LARGE SCALE GENOMIC DNA]</scope>
    <source>
        <strain evidence="2 3">WN023</strain>
    </source>
</reference>
<feature type="transmembrane region" description="Helical" evidence="1">
    <location>
        <begin position="23"/>
        <end position="45"/>
    </location>
</feature>
<dbReference type="AlphaFoldDB" id="A0A2A2GE42"/>
<accession>A0A2A2GE42</accession>
<dbReference type="OrthoDB" id="9856506at2"/>
<keyword evidence="1" id="KW-0472">Membrane</keyword>
<dbReference type="Proteomes" id="UP000218831">
    <property type="component" value="Unassembled WGS sequence"/>
</dbReference>